<dbReference type="InterPro" id="IPR023198">
    <property type="entry name" value="PGP-like_dom2"/>
</dbReference>
<evidence type="ECO:0000256" key="1">
    <source>
        <dbReference type="ARBA" id="ARBA00022801"/>
    </source>
</evidence>
<dbReference type="PANTHER" id="PTHR43316">
    <property type="entry name" value="HYDROLASE, HALOACID DELAHOGENASE-RELATED"/>
    <property type="match status" value="1"/>
</dbReference>
<evidence type="ECO:0000313" key="2">
    <source>
        <dbReference type="EMBL" id="PSR82727.1"/>
    </source>
</evidence>
<dbReference type="InterPro" id="IPR051540">
    <property type="entry name" value="S-2-haloacid_dehalogenase"/>
</dbReference>
<accession>A0A2T3A4K4</accession>
<dbReference type="InParanoid" id="A0A2T3A4K4"/>
<dbReference type="InterPro" id="IPR036412">
    <property type="entry name" value="HAD-like_sf"/>
</dbReference>
<dbReference type="Pfam" id="PF00702">
    <property type="entry name" value="Hydrolase"/>
    <property type="match status" value="1"/>
</dbReference>
<dbReference type="Gene3D" id="3.40.50.1000">
    <property type="entry name" value="HAD superfamily/HAD-like"/>
    <property type="match status" value="1"/>
</dbReference>
<evidence type="ECO:0000313" key="3">
    <source>
        <dbReference type="Proteomes" id="UP000241462"/>
    </source>
</evidence>
<dbReference type="InterPro" id="IPR023214">
    <property type="entry name" value="HAD_sf"/>
</dbReference>
<reference evidence="2 3" key="1">
    <citation type="journal article" date="2018" name="Mycol. Prog.">
        <title>Coniella lustricola, a new species from submerged detritus.</title>
        <authorList>
            <person name="Raudabaugh D.B."/>
            <person name="Iturriaga T."/>
            <person name="Carver A."/>
            <person name="Mondo S."/>
            <person name="Pangilinan J."/>
            <person name="Lipzen A."/>
            <person name="He G."/>
            <person name="Amirebrahimi M."/>
            <person name="Grigoriev I.V."/>
            <person name="Miller A.N."/>
        </authorList>
    </citation>
    <scope>NUCLEOTIDE SEQUENCE [LARGE SCALE GENOMIC DNA]</scope>
    <source>
        <strain evidence="2 3">B22-T-1</strain>
    </source>
</reference>
<protein>
    <submittedName>
        <fullName evidence="2">HAD-like domain-containing protein</fullName>
    </submittedName>
</protein>
<dbReference type="SUPFAM" id="SSF56784">
    <property type="entry name" value="HAD-like"/>
    <property type="match status" value="1"/>
</dbReference>
<dbReference type="GO" id="GO:0019120">
    <property type="term" value="F:hydrolase activity, acting on acid halide bonds, in C-halide compounds"/>
    <property type="evidence" value="ECO:0007669"/>
    <property type="project" value="InterPro"/>
</dbReference>
<dbReference type="EMBL" id="KZ678472">
    <property type="protein sequence ID" value="PSR82727.1"/>
    <property type="molecule type" value="Genomic_DNA"/>
</dbReference>
<proteinExistence type="predicted"/>
<dbReference type="AlphaFoldDB" id="A0A2T3A4K4"/>
<keyword evidence="3" id="KW-1185">Reference proteome</keyword>
<dbReference type="OrthoDB" id="3256520at2759"/>
<dbReference type="InterPro" id="IPR006328">
    <property type="entry name" value="2-HAD"/>
</dbReference>
<sequence>MAPKITIAFDLYGTLLSTSSIADDLAKHFGADKADAIATRWRQYQLEYTWRLTSMLAPASDGTSIAPPVHYTPFDKITRAALIHAVNEAGLHISDAKADELMQAYNSLICFADVLPGLKTLQERSAAGSAEAYIFSNGTPEMLNASVATSPTLKLFHPEASGEEARPLFAKLVSTDGAQVYKPHRDAYEHLLREVTAARDGYKSQASVWVVSANPFDVVGARAAGLRAVWVDRGGNGWVDRLGEVVNEARGGKGDVKPTIVAKGVEDAVEKILKVGV</sequence>
<dbReference type="NCBIfam" id="TIGR01428">
    <property type="entry name" value="HAD_type_II"/>
    <property type="match status" value="1"/>
</dbReference>
<organism evidence="2 3">
    <name type="scientific">Coniella lustricola</name>
    <dbReference type="NCBI Taxonomy" id="2025994"/>
    <lineage>
        <taxon>Eukaryota</taxon>
        <taxon>Fungi</taxon>
        <taxon>Dikarya</taxon>
        <taxon>Ascomycota</taxon>
        <taxon>Pezizomycotina</taxon>
        <taxon>Sordariomycetes</taxon>
        <taxon>Sordariomycetidae</taxon>
        <taxon>Diaporthales</taxon>
        <taxon>Schizoparmaceae</taxon>
        <taxon>Coniella</taxon>
    </lineage>
</organism>
<dbReference type="Gene3D" id="1.10.150.240">
    <property type="entry name" value="Putative phosphatase, domain 2"/>
    <property type="match status" value="1"/>
</dbReference>
<dbReference type="Proteomes" id="UP000241462">
    <property type="component" value="Unassembled WGS sequence"/>
</dbReference>
<keyword evidence="1" id="KW-0378">Hydrolase</keyword>
<dbReference type="SFLD" id="SFLDS00003">
    <property type="entry name" value="Haloacid_Dehalogenase"/>
    <property type="match status" value="1"/>
</dbReference>
<gene>
    <name evidence="2" type="ORF">BD289DRAFT_370898</name>
</gene>
<dbReference type="PANTHER" id="PTHR43316:SF3">
    <property type="entry name" value="HALOACID DEHALOGENASE, TYPE II (AFU_ORTHOLOGUE AFUA_2G07750)-RELATED"/>
    <property type="match status" value="1"/>
</dbReference>
<dbReference type="STRING" id="2025994.A0A2T3A4K4"/>
<dbReference type="SFLD" id="SFLDG01129">
    <property type="entry name" value="C1.5:_HAD__Beta-PGM__Phosphata"/>
    <property type="match status" value="1"/>
</dbReference>
<name>A0A2T3A4K4_9PEZI</name>